<evidence type="ECO:0000313" key="1">
    <source>
        <dbReference type="EMBL" id="KKU44380.1"/>
    </source>
</evidence>
<sequence length="143" mass="16044">MGFQIAIKEAGKIESEITIDREYPGYDALIKEKVVVYLEKLRARIDPDLLSIGLVGKESGSHMLAYKSAKSNSCQIKLTAGDILSLVKMKPARTRPSEPSFSSSQKIKNRRVLKKRLSRLVGTPSGFYDKSISKSERKVKREK</sequence>
<evidence type="ECO:0000313" key="2">
    <source>
        <dbReference type="Proteomes" id="UP000034487"/>
    </source>
</evidence>
<gene>
    <name evidence="1" type="ORF">UX60_C0007G0004</name>
</gene>
<accession>A0A0G1TG13</accession>
<name>A0A0G1TG13_9BACT</name>
<protein>
    <submittedName>
        <fullName evidence="1">Uncharacterized protein</fullName>
    </submittedName>
</protein>
<proteinExistence type="predicted"/>
<comment type="caution">
    <text evidence="1">The sequence shown here is derived from an EMBL/GenBank/DDBJ whole genome shotgun (WGS) entry which is preliminary data.</text>
</comment>
<reference evidence="1 2" key="1">
    <citation type="journal article" date="2015" name="Nature">
        <title>rRNA introns, odd ribosomes, and small enigmatic genomes across a large radiation of phyla.</title>
        <authorList>
            <person name="Brown C.T."/>
            <person name="Hug L.A."/>
            <person name="Thomas B.C."/>
            <person name="Sharon I."/>
            <person name="Castelle C.J."/>
            <person name="Singh A."/>
            <person name="Wilkins M.J."/>
            <person name="Williams K.H."/>
            <person name="Banfield J.F."/>
        </authorList>
    </citation>
    <scope>NUCLEOTIDE SEQUENCE [LARGE SCALE GENOMIC DNA]</scope>
</reference>
<dbReference type="EMBL" id="LCMV01000007">
    <property type="protein sequence ID" value="KKU44380.1"/>
    <property type="molecule type" value="Genomic_DNA"/>
</dbReference>
<dbReference type="Proteomes" id="UP000034487">
    <property type="component" value="Unassembled WGS sequence"/>
</dbReference>
<organism evidence="1 2">
    <name type="scientific">Berkelbacteria bacterium GW2011_GWA2_46_7</name>
    <dbReference type="NCBI Taxonomy" id="1618335"/>
    <lineage>
        <taxon>Bacteria</taxon>
        <taxon>Candidatus Berkelbacteria</taxon>
    </lineage>
</organism>
<dbReference type="AlphaFoldDB" id="A0A0G1TG13"/>